<protein>
    <recommendedName>
        <fullName evidence="7">Centromere protein C</fullName>
    </recommendedName>
    <alternativeName>
        <fullName evidence="8">Centromere autoantigen C</fullName>
    </alternativeName>
    <alternativeName>
        <fullName evidence="9">Centromere protein C 1</fullName>
    </alternativeName>
</protein>
<feature type="region of interest" description="Disordered" evidence="10">
    <location>
        <begin position="113"/>
        <end position="140"/>
    </location>
</feature>
<evidence type="ECO:0000313" key="14">
    <source>
        <dbReference type="Ensembl" id="ENSCGRP00001015103.1"/>
    </source>
</evidence>
<dbReference type="GO" id="GO:0051382">
    <property type="term" value="P:kinetochore assembly"/>
    <property type="evidence" value="ECO:0007669"/>
    <property type="project" value="Ensembl"/>
</dbReference>
<feature type="compositionally biased region" description="Polar residues" evidence="10">
    <location>
        <begin position="113"/>
        <end position="129"/>
    </location>
</feature>
<sequence length="921" mass="103426">MASSFHLDHLKNYRRRFCRPSRAPNINTRQGQNVLEILQDCFEEQNSTESLLCTTPKAKDNCNQSAGKEASHSESVPVSSRKKGTLKVAAEPSEAACGSVQANEVHQKILATDNVSKSTVDSNSMSSEKTNGHHRATNDNFCLSRGSPVVLLDAKTSELQNVISSLGQRRVTSVLRNSVDKKSSNTDISLKTRKRLNFEDKSILNQAEIVNSVLEVEDNISEGQEEISSGTFQERGQDLSYEIQQRSKKSFSALYLEAVKRKNESSSIVRHTAALPLSSPPNEAKLLEDEFIIDESDRNFASQPLVTIPRKGRHLRHNLPSSENIVTPEDKKLREKPTTVISDSQPQKSPSIGKSQPPVENILGTSCTDELESDCRSTENKMHSENAKKTSGCKRTVRQKQRRVSKPNVVEEKLNVGQGKKGKRNMSNIGQDKLQVNSKRTKKDCEDSRNEPTPKKQMPPIENKKNQHSTPKDRKKSGKKCFSGESRNTFVPEEVSVSVRRSHRVSQHPSEWWLVKPEKGSVDRSSSRANESLVVHRNRKKRTKKNQLSKNAGKKPLPSKRQKTENSSRVQKSLNVKGSRESVSSHDEISGNQSKPLENNEADLTLKRSLNISGPTGGSKHQSSIMTSQNIHLKSHTGKYTTRSMESNSGSGEPKNSIWEESGPSRFKDCVLSGSNNFGVSDEKEQESLDLRISTSNELPDTNIHHKLVLPSNSPNVRRTKRIRLKPLEYWRGERIDYQERPSGRIVIGIVSPAPVSPKRKAKGNLGKVTKKANKKWIRPENHEKDRLVVNLDIPLGDPFQATLAKDPETREIIPMDLIRPRDTYQFFVEQHGLKVFKTLDTAFFSTGKLVLGPYEEKGKQHVGQDILVFYVNFGELLCTLHETPYMITTGDSFYVPSGNHYNIKNLLNVESCLLFTQIKR</sequence>
<feature type="compositionally biased region" description="Basic residues" evidence="10">
    <location>
        <begin position="391"/>
        <end position="405"/>
    </location>
</feature>
<dbReference type="InterPro" id="IPR014710">
    <property type="entry name" value="RmlC-like_jellyroll"/>
</dbReference>
<dbReference type="Ensembl" id="ENSCGRT00001019342.1">
    <property type="protein sequence ID" value="ENSCGRP00001015103.1"/>
    <property type="gene ID" value="ENSCGRG00001015797.1"/>
</dbReference>
<dbReference type="GeneID" id="100761015"/>
<feature type="compositionally biased region" description="Polar residues" evidence="10">
    <location>
        <begin position="425"/>
        <end position="438"/>
    </location>
</feature>
<evidence type="ECO:0000313" key="16">
    <source>
        <dbReference type="Proteomes" id="UP001108280"/>
    </source>
</evidence>
<proteinExistence type="inferred from homology"/>
<feature type="domain" description="Kinetochore assembly subunit CENP-C N-terminal" evidence="13">
    <location>
        <begin position="8"/>
        <end position="279"/>
    </location>
</feature>
<comment type="subunit">
    <text evidence="6">Oligomer. Component of the CENPA-NAC complex, at least composed of CENPA, CENPC, CENPH, CENPM, CENPN, CENPT and CENPU. The CENPA-NAC complex interacts with the CENPA-CAD complex, composed of CENPI, CENPK, CENPL, CENPO, CENPP, CENPQ, CENPR and CENPS. Binds to DAXX. Interacts with DNMT3B. Interacts directly with CENPA. Identified in a centromere complex containing histones H2A, H2B and H4, and at least CENPA, CENPB, CENPC, CENPT, CENPN, HJURP, SUPT16H, SSRP1 and RSF1. Interacts with MEIKIN.</text>
</comment>
<evidence type="ECO:0000256" key="8">
    <source>
        <dbReference type="ARBA" id="ARBA00082151"/>
    </source>
</evidence>
<dbReference type="GO" id="GO:0051455">
    <property type="term" value="P:spindle attachment to meiosis I kinetochore"/>
    <property type="evidence" value="ECO:0007669"/>
    <property type="project" value="TreeGrafter"/>
</dbReference>
<dbReference type="InterPro" id="IPR028931">
    <property type="entry name" value="CENP-C_mid"/>
</dbReference>
<feature type="compositionally biased region" description="Basic and acidic residues" evidence="10">
    <location>
        <begin position="328"/>
        <end position="337"/>
    </location>
</feature>
<feature type="compositionally biased region" description="Basic and acidic residues" evidence="10">
    <location>
        <begin position="578"/>
        <end position="589"/>
    </location>
</feature>
<keyword evidence="3" id="KW-0238">DNA-binding</keyword>
<feature type="compositionally biased region" description="Basic residues" evidence="10">
    <location>
        <begin position="536"/>
        <end position="547"/>
    </location>
</feature>
<dbReference type="GO" id="GO:0042802">
    <property type="term" value="F:identical protein binding"/>
    <property type="evidence" value="ECO:0007669"/>
    <property type="project" value="Ensembl"/>
</dbReference>
<feature type="domain" description="CENP-C middle DNMT3B-binding" evidence="12">
    <location>
        <begin position="285"/>
        <end position="534"/>
    </location>
</feature>
<evidence type="ECO:0000256" key="3">
    <source>
        <dbReference type="ARBA" id="ARBA00023125"/>
    </source>
</evidence>
<dbReference type="Proteomes" id="UP000694386">
    <property type="component" value="Unplaced"/>
</dbReference>
<evidence type="ECO:0000259" key="11">
    <source>
        <dbReference type="Pfam" id="PF11699"/>
    </source>
</evidence>
<feature type="compositionally biased region" description="Basic and acidic residues" evidence="10">
    <location>
        <begin position="373"/>
        <end position="388"/>
    </location>
</feature>
<dbReference type="InterPro" id="IPR028052">
    <property type="entry name" value="CENP-C_N_dom"/>
</dbReference>
<evidence type="ECO:0000256" key="7">
    <source>
        <dbReference type="ARBA" id="ARBA00068530"/>
    </source>
</evidence>
<feature type="region of interest" description="Disordered" evidence="10">
    <location>
        <begin position="638"/>
        <end position="663"/>
    </location>
</feature>
<evidence type="ECO:0000259" key="13">
    <source>
        <dbReference type="Pfam" id="PF15622"/>
    </source>
</evidence>
<dbReference type="Pfam" id="PF15622">
    <property type="entry name" value="CENP_C_N"/>
    <property type="match status" value="1"/>
</dbReference>
<feature type="domain" description="Mif2/CENP-C cupin" evidence="11">
    <location>
        <begin position="835"/>
        <end position="918"/>
    </location>
</feature>
<dbReference type="CTD" id="1060"/>
<organism evidence="14 15">
    <name type="scientific">Cricetulus griseus</name>
    <name type="common">Chinese hamster</name>
    <name type="synonym">Cricetulus barabensis griseus</name>
    <dbReference type="NCBI Taxonomy" id="10029"/>
    <lineage>
        <taxon>Eukaryota</taxon>
        <taxon>Metazoa</taxon>
        <taxon>Chordata</taxon>
        <taxon>Craniata</taxon>
        <taxon>Vertebrata</taxon>
        <taxon>Euteleostomi</taxon>
        <taxon>Mammalia</taxon>
        <taxon>Eutheria</taxon>
        <taxon>Euarchontoglires</taxon>
        <taxon>Glires</taxon>
        <taxon>Rodentia</taxon>
        <taxon>Myomorpha</taxon>
        <taxon>Muroidea</taxon>
        <taxon>Cricetidae</taxon>
        <taxon>Cricetinae</taxon>
        <taxon>Cricetulus</taxon>
    </lineage>
</organism>
<dbReference type="Pfam" id="PF11699">
    <property type="entry name" value="CENP-C_C"/>
    <property type="match status" value="1"/>
</dbReference>
<evidence type="ECO:0000313" key="15">
    <source>
        <dbReference type="Proteomes" id="UP000694386"/>
    </source>
</evidence>
<reference evidence="16" key="1">
    <citation type="journal article" date="2018" name="Biotechnol. Bioeng.">
        <title>A reference genome of the Chinese hamster based on a hybrid assembly strategy.</title>
        <authorList>
            <person name="Rupp O."/>
            <person name="MacDonald M.L."/>
            <person name="Li S."/>
            <person name="Dhiman H."/>
            <person name="Polson S."/>
            <person name="Griep S."/>
            <person name="Heffner K."/>
            <person name="Hernandez I."/>
            <person name="Brinkrolf K."/>
            <person name="Jadhav V."/>
            <person name="Samoudi M."/>
            <person name="Hao H."/>
            <person name="Kingham B."/>
            <person name="Goesmann A."/>
            <person name="Betenbaugh M.J."/>
            <person name="Lewis N.E."/>
            <person name="Borth N."/>
            <person name="Lee K.H."/>
        </authorList>
    </citation>
    <scope>NUCLEOTIDE SEQUENCE [LARGE SCALE GENOMIC DNA]</scope>
    <source>
        <strain evidence="16">17A/GY</strain>
    </source>
</reference>
<evidence type="ECO:0000256" key="1">
    <source>
        <dbReference type="ARBA" id="ARBA00004123"/>
    </source>
</evidence>
<dbReference type="PANTHER" id="PTHR16684:SF11">
    <property type="entry name" value="CENTROMERE PROTEIN C"/>
    <property type="match status" value="1"/>
</dbReference>
<feature type="region of interest" description="Disordered" evidence="10">
    <location>
        <begin position="62"/>
        <end position="87"/>
    </location>
</feature>
<dbReference type="FunFam" id="2.60.120.10:FF:000033">
    <property type="entry name" value="Centromere protein C 1"/>
    <property type="match status" value="1"/>
</dbReference>
<dbReference type="GO" id="GO:0019237">
    <property type="term" value="F:centromeric DNA binding"/>
    <property type="evidence" value="ECO:0007669"/>
    <property type="project" value="InterPro"/>
</dbReference>
<feature type="region of interest" description="Disordered" evidence="10">
    <location>
        <begin position="315"/>
        <end position="599"/>
    </location>
</feature>
<dbReference type="Proteomes" id="UP001108280">
    <property type="component" value="Chromosome 1"/>
</dbReference>
<dbReference type="GO" id="GO:0051315">
    <property type="term" value="P:attachment of mitotic spindle microtubules to kinetochore"/>
    <property type="evidence" value="ECO:0007669"/>
    <property type="project" value="TreeGrafter"/>
</dbReference>
<evidence type="ECO:0000313" key="17">
    <source>
        <dbReference type="RefSeq" id="XP_027246778.1"/>
    </source>
</evidence>
<dbReference type="InterPro" id="IPR028386">
    <property type="entry name" value="CENP-C/Mif2/cnp3"/>
</dbReference>
<dbReference type="Gene3D" id="2.60.120.10">
    <property type="entry name" value="Jelly Rolls"/>
    <property type="match status" value="1"/>
</dbReference>
<evidence type="ECO:0000256" key="4">
    <source>
        <dbReference type="ARBA" id="ARBA00023242"/>
    </source>
</evidence>
<comment type="subcellular location">
    <subcellularLocation>
        <location evidence="1">Nucleus</location>
    </subcellularLocation>
</comment>
<dbReference type="RefSeq" id="XP_027246778.1">
    <property type="nucleotide sequence ID" value="XM_027390977.2"/>
</dbReference>
<feature type="compositionally biased region" description="Polar residues" evidence="10">
    <location>
        <begin position="638"/>
        <end position="651"/>
    </location>
</feature>
<dbReference type="GO" id="GO:0016604">
    <property type="term" value="C:nuclear body"/>
    <property type="evidence" value="ECO:0007669"/>
    <property type="project" value="Ensembl"/>
</dbReference>
<dbReference type="OrthoDB" id="1939643at2759"/>
<dbReference type="Pfam" id="PF15620">
    <property type="entry name" value="CENP-C_mid"/>
    <property type="match status" value="1"/>
</dbReference>
<evidence type="ECO:0000256" key="2">
    <source>
        <dbReference type="ARBA" id="ARBA00010291"/>
    </source>
</evidence>
<feature type="compositionally biased region" description="Polar residues" evidence="10">
    <location>
        <begin position="565"/>
        <end position="576"/>
    </location>
</feature>
<dbReference type="GO" id="GO:0030496">
    <property type="term" value="C:midbody"/>
    <property type="evidence" value="ECO:0007669"/>
    <property type="project" value="Ensembl"/>
</dbReference>
<dbReference type="KEGG" id="cge:100761015"/>
<keyword evidence="16" id="KW-1185">Reference proteome</keyword>
<gene>
    <name evidence="14 17" type="primary">Cenpc</name>
</gene>
<dbReference type="GO" id="GO:0005721">
    <property type="term" value="C:pericentric heterochromatin"/>
    <property type="evidence" value="ECO:0007669"/>
    <property type="project" value="Ensembl"/>
</dbReference>
<feature type="compositionally biased region" description="Basic and acidic residues" evidence="10">
    <location>
        <begin position="516"/>
        <end position="526"/>
    </location>
</feature>
<feature type="compositionally biased region" description="Polar residues" evidence="10">
    <location>
        <begin position="339"/>
        <end position="354"/>
    </location>
</feature>
<accession>A0A8C2MCD6</accession>
<reference evidence="16" key="2">
    <citation type="journal article" date="2020" name="Biotechnol. Bioeng.">
        <title>Chromosome-scale scaffolds for the Chinese hamster reference genome assembly to facilitate the study of the CHO epigenome.</title>
        <authorList>
            <person name="Hilliard W."/>
            <person name="MacDonald M."/>
            <person name="Lee K.H."/>
        </authorList>
    </citation>
    <scope>NUCLEOTIDE SEQUENCE [LARGE SCALE GENOMIC DNA]</scope>
    <source>
        <strain evidence="16">17A/GY</strain>
    </source>
</reference>
<evidence type="ECO:0000256" key="6">
    <source>
        <dbReference type="ARBA" id="ARBA00064952"/>
    </source>
</evidence>
<keyword evidence="4" id="KW-0539">Nucleus</keyword>
<dbReference type="GO" id="GO:0000939">
    <property type="term" value="C:inner kinetochore"/>
    <property type="evidence" value="ECO:0007669"/>
    <property type="project" value="Ensembl"/>
</dbReference>
<dbReference type="InterPro" id="IPR025974">
    <property type="entry name" value="Mif2/CENP-C_cupin"/>
</dbReference>
<dbReference type="SUPFAM" id="SSF51182">
    <property type="entry name" value="RmlC-like cupins"/>
    <property type="match status" value="1"/>
</dbReference>
<dbReference type="PANTHER" id="PTHR16684">
    <property type="entry name" value="CENTROMERE PROTEIN C"/>
    <property type="match status" value="1"/>
</dbReference>
<dbReference type="AlphaFoldDB" id="A0A8C2MCD6"/>
<reference evidence="14" key="4">
    <citation type="submission" date="2025-05" db="UniProtKB">
        <authorList>
            <consortium name="Ensembl"/>
        </authorList>
    </citation>
    <scope>IDENTIFICATION</scope>
</reference>
<evidence type="ECO:0000256" key="9">
    <source>
        <dbReference type="ARBA" id="ARBA00083562"/>
    </source>
</evidence>
<comment type="similarity">
    <text evidence="2">Belongs to the CENP-C/MIF2 family.</text>
</comment>
<evidence type="ECO:0000256" key="10">
    <source>
        <dbReference type="SAM" id="MobiDB-lite"/>
    </source>
</evidence>
<reference evidence="17" key="3">
    <citation type="submission" date="2025-04" db="UniProtKB">
        <authorList>
            <consortium name="RefSeq"/>
        </authorList>
    </citation>
    <scope>IDENTIFICATION</scope>
    <source>
        <strain evidence="17">17A/GY</strain>
        <tissue evidence="17">Liver</tissue>
    </source>
</reference>
<feature type="compositionally biased region" description="Basic and acidic residues" evidence="10">
    <location>
        <begin position="443"/>
        <end position="454"/>
    </location>
</feature>
<dbReference type="GeneTree" id="ENSGT00390000016737"/>
<evidence type="ECO:0000259" key="12">
    <source>
        <dbReference type="Pfam" id="PF15620"/>
    </source>
</evidence>
<name>A0A8C2MCD6_CRIGR</name>
<comment type="function">
    <text evidence="5">Component of the CENPA-NAC (nucleosome-associated) complex, a complex that plays a central role in assembly of kinetochore proteins, mitotic progression and chromosome segregation. The CENPA-NAC complex recruits the CENPA-CAD (nucleosome distal) complex and may be involved in incorporation of newly synthesized CENPA into centromeres. CENPC recruits DNA methylation and DNMT3B to both centromeric and pericentromeric satellite repeats and regulates the histone code in these regions.</text>
</comment>
<dbReference type="InterPro" id="IPR011051">
    <property type="entry name" value="RmlC_Cupin_sf"/>
</dbReference>
<evidence type="ECO:0000256" key="5">
    <source>
        <dbReference type="ARBA" id="ARBA00053516"/>
    </source>
</evidence>